<dbReference type="PANTHER" id="PTHR14969">
    <property type="entry name" value="SPHINGOSINE-1-PHOSPHATE PHOSPHOHYDROLASE"/>
    <property type="match status" value="1"/>
</dbReference>
<evidence type="ECO:0000256" key="2">
    <source>
        <dbReference type="ARBA" id="ARBA00022475"/>
    </source>
</evidence>
<dbReference type="Gene3D" id="1.20.144.10">
    <property type="entry name" value="Phosphatidic acid phosphatase type 2/haloperoxidase"/>
    <property type="match status" value="1"/>
</dbReference>
<keyword evidence="2" id="KW-1003">Cell membrane</keyword>
<reference evidence="9 10" key="1">
    <citation type="submission" date="2023-01" db="EMBL/GenBank/DDBJ databases">
        <title>Minimal conservation of predation-associated metabolite biosynthetic gene clusters underscores biosynthetic potential of Myxococcota including descriptions for ten novel species: Archangium lansinium sp. nov., Myxococcus landrumus sp. nov., Nannocystis bai.</title>
        <authorList>
            <person name="Ahearne A."/>
            <person name="Stevens C."/>
            <person name="Dowd S."/>
        </authorList>
    </citation>
    <scope>NUCLEOTIDE SEQUENCE [LARGE SCALE GENOMIC DNA]</scope>
    <source>
        <strain evidence="9 10">WIWO2</strain>
    </source>
</reference>
<dbReference type="Proteomes" id="UP001217485">
    <property type="component" value="Unassembled WGS sequence"/>
</dbReference>
<dbReference type="InterPro" id="IPR036938">
    <property type="entry name" value="PAP2/HPO_sf"/>
</dbReference>
<keyword evidence="7" id="KW-0732">Signal</keyword>
<dbReference type="InterPro" id="IPR000326">
    <property type="entry name" value="PAP2/HPO"/>
</dbReference>
<keyword evidence="5" id="KW-1133">Transmembrane helix</keyword>
<evidence type="ECO:0000256" key="4">
    <source>
        <dbReference type="ARBA" id="ARBA00022801"/>
    </source>
</evidence>
<dbReference type="Pfam" id="PF01569">
    <property type="entry name" value="PAP2"/>
    <property type="match status" value="1"/>
</dbReference>
<evidence type="ECO:0000256" key="7">
    <source>
        <dbReference type="SAM" id="SignalP"/>
    </source>
</evidence>
<keyword evidence="10" id="KW-1185">Reference proteome</keyword>
<feature type="chain" id="PRO_5047530710" evidence="7">
    <location>
        <begin position="24"/>
        <end position="287"/>
    </location>
</feature>
<proteinExistence type="predicted"/>
<comment type="subcellular location">
    <subcellularLocation>
        <location evidence="1">Cell membrane</location>
        <topology evidence="1">Multi-pass membrane protein</topology>
    </subcellularLocation>
</comment>
<evidence type="ECO:0000256" key="1">
    <source>
        <dbReference type="ARBA" id="ARBA00004651"/>
    </source>
</evidence>
<organism evidence="9 10">
    <name type="scientific">Sorangium atrum</name>
    <dbReference type="NCBI Taxonomy" id="2995308"/>
    <lineage>
        <taxon>Bacteria</taxon>
        <taxon>Pseudomonadati</taxon>
        <taxon>Myxococcota</taxon>
        <taxon>Polyangia</taxon>
        <taxon>Polyangiales</taxon>
        <taxon>Polyangiaceae</taxon>
        <taxon>Sorangium</taxon>
    </lineage>
</organism>
<keyword evidence="3" id="KW-0812">Transmembrane</keyword>
<dbReference type="PANTHER" id="PTHR14969:SF62">
    <property type="entry name" value="DECAPRENYLPHOSPHORYL-5-PHOSPHORIBOSE PHOSPHATASE RV3807C-RELATED"/>
    <property type="match status" value="1"/>
</dbReference>
<feature type="domain" description="Phosphatidic acid phosphatase type 2/haloperoxidase" evidence="8">
    <location>
        <begin position="125"/>
        <end position="250"/>
    </location>
</feature>
<protein>
    <submittedName>
        <fullName evidence="9">Phosphatase PAP2 family protein</fullName>
    </submittedName>
</protein>
<evidence type="ECO:0000256" key="6">
    <source>
        <dbReference type="ARBA" id="ARBA00023136"/>
    </source>
</evidence>
<comment type="caution">
    <text evidence="9">The sequence shown here is derived from an EMBL/GenBank/DDBJ whole genome shotgun (WGS) entry which is preliminary data.</text>
</comment>
<evidence type="ECO:0000313" key="9">
    <source>
        <dbReference type="EMBL" id="MDC0676970.1"/>
    </source>
</evidence>
<dbReference type="SMART" id="SM00014">
    <property type="entry name" value="acidPPc"/>
    <property type="match status" value="1"/>
</dbReference>
<evidence type="ECO:0000256" key="5">
    <source>
        <dbReference type="ARBA" id="ARBA00022989"/>
    </source>
</evidence>
<keyword evidence="6" id="KW-0472">Membrane</keyword>
<evidence type="ECO:0000259" key="8">
    <source>
        <dbReference type="SMART" id="SM00014"/>
    </source>
</evidence>
<gene>
    <name evidence="9" type="ORF">POL72_04400</name>
</gene>
<dbReference type="RefSeq" id="WP_272093742.1">
    <property type="nucleotide sequence ID" value="NZ_JAQNDK010000001.1"/>
</dbReference>
<evidence type="ECO:0000256" key="3">
    <source>
        <dbReference type="ARBA" id="ARBA00022692"/>
    </source>
</evidence>
<evidence type="ECO:0000313" key="10">
    <source>
        <dbReference type="Proteomes" id="UP001217485"/>
    </source>
</evidence>
<keyword evidence="4" id="KW-0378">Hydrolase</keyword>
<dbReference type="SUPFAM" id="SSF48317">
    <property type="entry name" value="Acid phosphatase/Vanadium-dependent haloperoxidase"/>
    <property type="match status" value="1"/>
</dbReference>
<feature type="signal peptide" evidence="7">
    <location>
        <begin position="1"/>
        <end position="23"/>
    </location>
</feature>
<dbReference type="EMBL" id="JAQNDK010000001">
    <property type="protein sequence ID" value="MDC0676970.1"/>
    <property type="molecule type" value="Genomic_DNA"/>
</dbReference>
<name>A0ABT5BS26_9BACT</name>
<sequence length="287" mass="29516">MRAPAALALPAFLVAVSSSPSAAADPSPELTYLPEIDLPITVVGGASWIASELAKKGLAPASCRWCEANALDTSIRDELVWRDNPNTAHDVSNVMVLGVAPAAALGLTALAAWYDGRSDNIAADLVIVTEAMVVAMDLNQITKYIVGRQRPYSHYDNLDVLRAGEGASGPVPNDDDLSFFSGHSTAVFSLAAASGTVASMRGYRAAPWVWANGMALAALSGYLRIAGDRHYFTDVLTGAVFGAASGVLIPALFHAPRPGVAGPGTPRFRVSLAPAGGGAGVGVAGAF</sequence>
<accession>A0ABT5BS26</accession>